<feature type="compositionally biased region" description="Pro residues" evidence="1">
    <location>
        <begin position="518"/>
        <end position="527"/>
    </location>
</feature>
<evidence type="ECO:0000313" key="3">
    <source>
        <dbReference type="EMBL" id="GIL88863.1"/>
    </source>
</evidence>
<sequence>MDGLAWPSTVPDWSDAREQFHTVCERVVELAKQFVDHLQNQDHDKAKRQRTLSGVIRRRRMAQILLAAVPAALGAWIMAANIFTKDATSIILPAQLQALVDGLLGVRSRRRQAQRRRVASHLAPLTLERDWLFGILPADVTASILGQLDPLSRKALRATCRRTRLCVSSATTRIILDARGLRRFAIAPLHVMFPHLKELHLAGAAAGAGFAAGRRVPGGGGGRGAGGPAHLLGLLESGALSGLPSLELLDISRWQRPASSFTKQEWRDMAIALQTHGGGAGGGGGGGGGAVSIGFGSGSGGGPRKALVLRVDWRVLPLSSVWLPAQQLPTWQEVTAAVKWLARKAPQVRLELEGPPLPVPGPATLQAFQGSGTVRRLAVDITAAPPWAVCRFDTLSSLQGLRQLTLRLPSDVRPGVALAALQELHYLDQLSLPASTLEDDDMQALARLRSLRSLLVGALVLQEDSAPPGGHRPSLERLVVSNRLEVDPHVGLLPVLPALSALGVRVEALTQPLQLLPRPRPPQPTPQPLLQQPPLEQPPLLQELLQHQLMQIGGPVAAAAAAPPPPPPDVWARSAPAAAVAPPPPAPLPPVNLRELCLMYGKRTTTGGPPAAGAAVAHGAVVQSWRGVVDFVNRAPWELLAATSTASGRSGAAGRAADLAAQAAELPTLQRLRLWRCPSPGTALRLLKPMAERLQLPLVLLELHDTGPPEADRLAMAAASAAGRGVAGNAGPEELAPPQAGDGAAAAAEEEEEEEEDEEGQEGGEGEGSGSGSDAGDGADSAAQQELRGAAAAPAAAAVAVRPVAAVPEGLSGAAAAAAVAAAVDRAVEQQPVLLTSLLTSRSYRTPSDQLAALLLGCCRTLTVAGGHPSLLRSVASVGRMATGSRVDGSHCTATRGGCVAIAATAPLTTQRVVVRRQPSLDEPLLRQLICGLAGLHMLGVMGCVGVGVQEATEARRTAMTHGSISINWATEA</sequence>
<keyword evidence="2" id="KW-1133">Transmembrane helix</keyword>
<dbReference type="AlphaFoldDB" id="A0A8J4FWH3"/>
<feature type="compositionally biased region" description="Acidic residues" evidence="1">
    <location>
        <begin position="748"/>
        <end position="765"/>
    </location>
</feature>
<protein>
    <recommendedName>
        <fullName evidence="5">F-box domain-containing protein</fullName>
    </recommendedName>
</protein>
<dbReference type="EMBL" id="BNCP01000047">
    <property type="protein sequence ID" value="GIL88863.1"/>
    <property type="molecule type" value="Genomic_DNA"/>
</dbReference>
<feature type="region of interest" description="Disordered" evidence="1">
    <location>
        <begin position="513"/>
        <end position="534"/>
    </location>
</feature>
<feature type="transmembrane region" description="Helical" evidence="2">
    <location>
        <begin position="64"/>
        <end position="84"/>
    </location>
</feature>
<feature type="compositionally biased region" description="Low complexity" evidence="1">
    <location>
        <begin position="776"/>
        <end position="787"/>
    </location>
</feature>
<feature type="region of interest" description="Disordered" evidence="1">
    <location>
        <begin position="725"/>
        <end position="787"/>
    </location>
</feature>
<dbReference type="Proteomes" id="UP000747110">
    <property type="component" value="Unassembled WGS sequence"/>
</dbReference>
<evidence type="ECO:0000313" key="4">
    <source>
        <dbReference type="Proteomes" id="UP000747110"/>
    </source>
</evidence>
<organism evidence="3 4">
    <name type="scientific">Volvox reticuliferus</name>
    <dbReference type="NCBI Taxonomy" id="1737510"/>
    <lineage>
        <taxon>Eukaryota</taxon>
        <taxon>Viridiplantae</taxon>
        <taxon>Chlorophyta</taxon>
        <taxon>core chlorophytes</taxon>
        <taxon>Chlorophyceae</taxon>
        <taxon>CS clade</taxon>
        <taxon>Chlamydomonadales</taxon>
        <taxon>Volvocaceae</taxon>
        <taxon>Volvox</taxon>
    </lineage>
</organism>
<feature type="compositionally biased region" description="Gly residues" evidence="1">
    <location>
        <begin position="766"/>
        <end position="775"/>
    </location>
</feature>
<keyword evidence="2" id="KW-0472">Membrane</keyword>
<evidence type="ECO:0008006" key="5">
    <source>
        <dbReference type="Google" id="ProtNLM"/>
    </source>
</evidence>
<comment type="caution">
    <text evidence="3">The sequence shown here is derived from an EMBL/GenBank/DDBJ whole genome shotgun (WGS) entry which is preliminary data.</text>
</comment>
<feature type="region of interest" description="Disordered" evidence="1">
    <location>
        <begin position="557"/>
        <end position="584"/>
    </location>
</feature>
<keyword evidence="4" id="KW-1185">Reference proteome</keyword>
<keyword evidence="2" id="KW-0812">Transmembrane</keyword>
<evidence type="ECO:0000256" key="2">
    <source>
        <dbReference type="SAM" id="Phobius"/>
    </source>
</evidence>
<dbReference type="OrthoDB" id="547845at2759"/>
<accession>A0A8J4FWH3</accession>
<proteinExistence type="predicted"/>
<name>A0A8J4FWH3_9CHLO</name>
<dbReference type="SUPFAM" id="SSF52058">
    <property type="entry name" value="L domain-like"/>
    <property type="match status" value="1"/>
</dbReference>
<gene>
    <name evidence="3" type="ORF">Vretifemale_16789</name>
</gene>
<reference evidence="3" key="1">
    <citation type="journal article" date="2021" name="Proc. Natl. Acad. Sci. U.S.A.">
        <title>Three genomes in the algal genus Volvox reveal the fate of a haploid sex-determining region after a transition to homothallism.</title>
        <authorList>
            <person name="Yamamoto K."/>
            <person name="Hamaji T."/>
            <person name="Kawai-Toyooka H."/>
            <person name="Matsuzaki R."/>
            <person name="Takahashi F."/>
            <person name="Nishimura Y."/>
            <person name="Kawachi M."/>
            <person name="Noguchi H."/>
            <person name="Minakuchi Y."/>
            <person name="Umen J.G."/>
            <person name="Toyoda A."/>
            <person name="Nozaki H."/>
        </authorList>
    </citation>
    <scope>NUCLEOTIDE SEQUENCE</scope>
    <source>
        <strain evidence="3">NIES-3786</strain>
    </source>
</reference>
<evidence type="ECO:0000256" key="1">
    <source>
        <dbReference type="SAM" id="MobiDB-lite"/>
    </source>
</evidence>